<comment type="caution">
    <text evidence="1">The sequence shown here is derived from an EMBL/GenBank/DDBJ whole genome shotgun (WGS) entry which is preliminary data.</text>
</comment>
<dbReference type="AlphaFoldDB" id="A0A936N9W2"/>
<evidence type="ECO:0008006" key="3">
    <source>
        <dbReference type="Google" id="ProtNLM"/>
    </source>
</evidence>
<evidence type="ECO:0000313" key="1">
    <source>
        <dbReference type="EMBL" id="MBK9296345.1"/>
    </source>
</evidence>
<protein>
    <recommendedName>
        <fullName evidence="3">PIN domain-containing protein</fullName>
    </recommendedName>
</protein>
<dbReference type="Proteomes" id="UP000727993">
    <property type="component" value="Unassembled WGS sequence"/>
</dbReference>
<gene>
    <name evidence="1" type="ORF">IPN02_05660</name>
</gene>
<accession>A0A936N9W2</accession>
<name>A0A936N9W2_9ACTN</name>
<organism evidence="1 2">
    <name type="scientific">Candidatus Neomicrothrix subdominans</name>
    <dbReference type="NCBI Taxonomy" id="2954438"/>
    <lineage>
        <taxon>Bacteria</taxon>
        <taxon>Bacillati</taxon>
        <taxon>Actinomycetota</taxon>
        <taxon>Acidimicrobiia</taxon>
        <taxon>Acidimicrobiales</taxon>
        <taxon>Microthrixaceae</taxon>
        <taxon>Candidatus Neomicrothrix</taxon>
    </lineage>
</organism>
<dbReference type="EMBL" id="JADJZA010000001">
    <property type="protein sequence ID" value="MBK9296345.1"/>
    <property type="molecule type" value="Genomic_DNA"/>
</dbReference>
<dbReference type="SUPFAM" id="SSF88723">
    <property type="entry name" value="PIN domain-like"/>
    <property type="match status" value="1"/>
</dbReference>
<sequence length="105" mass="11126">MAVLLERRGHWPPVVSTMTMVEALQGRPGPDAPTNQFLKSCRIEPVVSERLARRAARLRTSAGRGSAVDALIVALAEPGGVVVTGDSSDICALAERADDVYVEAV</sequence>
<evidence type="ECO:0000313" key="2">
    <source>
        <dbReference type="Proteomes" id="UP000727993"/>
    </source>
</evidence>
<dbReference type="InterPro" id="IPR029060">
    <property type="entry name" value="PIN-like_dom_sf"/>
</dbReference>
<proteinExistence type="predicted"/>
<reference evidence="1 2" key="1">
    <citation type="submission" date="2020-10" db="EMBL/GenBank/DDBJ databases">
        <title>Connecting structure to function with the recovery of over 1000 high-quality activated sludge metagenome-assembled genomes encoding full-length rRNA genes using long-read sequencing.</title>
        <authorList>
            <person name="Singleton C.M."/>
            <person name="Petriglieri F."/>
            <person name="Kristensen J.M."/>
            <person name="Kirkegaard R.H."/>
            <person name="Michaelsen T.Y."/>
            <person name="Andersen M.H."/>
            <person name="Karst S.M."/>
            <person name="Dueholm M.S."/>
            <person name="Nielsen P.H."/>
            <person name="Albertsen M."/>
        </authorList>
    </citation>
    <scope>NUCLEOTIDE SEQUENCE [LARGE SCALE GENOMIC DNA]</scope>
    <source>
        <strain evidence="1">Lyne_18-Q3-R50-59_MAXAC.006</strain>
    </source>
</reference>